<comment type="caution">
    <text evidence="1">The sequence shown here is derived from an EMBL/GenBank/DDBJ whole genome shotgun (WGS) entry which is preliminary data.</text>
</comment>
<dbReference type="RefSeq" id="WP_406786063.1">
    <property type="nucleotide sequence ID" value="NZ_JBJIAA010000002.1"/>
</dbReference>
<protein>
    <submittedName>
        <fullName evidence="1">DUF2225 domain-containing protein</fullName>
    </submittedName>
</protein>
<dbReference type="InterPro" id="IPR011990">
    <property type="entry name" value="TPR-like_helical_dom_sf"/>
</dbReference>
<dbReference type="SUPFAM" id="SSF48452">
    <property type="entry name" value="TPR-like"/>
    <property type="match status" value="1"/>
</dbReference>
<dbReference type="Proteomes" id="UP001623592">
    <property type="component" value="Unassembled WGS sequence"/>
</dbReference>
<dbReference type="Pfam" id="PF09986">
    <property type="entry name" value="DUF2225"/>
    <property type="match status" value="1"/>
</dbReference>
<proteinExistence type="predicted"/>
<sequence length="294" mass="34275">MGEGTSIFSGLEDLGFTDLNNVEVYKKHEKEKMHKEKPKITEDMLLYDKQVTCPVCENKFSARTVKTNGYRMKKKDSDFYIKYEIINPYFYDVLLCNVCGYAAMKSDFRKLRQFEIEIIQKNITPKWHGRKYPSIYDINIAIERYKLSLLNYSILDSRASKKAMNCLKLSWLYRELGDLKNEELFRKYAIIGLEDAYSNEGLPIYGMDSFTIMYLLGELNRRSGNYDEALKYLGNVITSRTANRKIKYMAITQKDLIKETLKNAETADDEAAEDTKADIKDKKKTGFFSKLFNS</sequence>
<organism evidence="1 2">
    <name type="scientific">Clostridium neuense</name>
    <dbReference type="NCBI Taxonomy" id="1728934"/>
    <lineage>
        <taxon>Bacteria</taxon>
        <taxon>Bacillati</taxon>
        <taxon>Bacillota</taxon>
        <taxon>Clostridia</taxon>
        <taxon>Eubacteriales</taxon>
        <taxon>Clostridiaceae</taxon>
        <taxon>Clostridium</taxon>
    </lineage>
</organism>
<evidence type="ECO:0000313" key="2">
    <source>
        <dbReference type="Proteomes" id="UP001623592"/>
    </source>
</evidence>
<gene>
    <name evidence="1" type="ORF">ACJDT4_03100</name>
</gene>
<evidence type="ECO:0000313" key="1">
    <source>
        <dbReference type="EMBL" id="MFL0249395.1"/>
    </source>
</evidence>
<keyword evidence="2" id="KW-1185">Reference proteome</keyword>
<dbReference type="InterPro" id="IPR018708">
    <property type="entry name" value="DUF2225"/>
</dbReference>
<reference evidence="1 2" key="1">
    <citation type="submission" date="2024-11" db="EMBL/GenBank/DDBJ databases">
        <authorList>
            <person name="Heng Y.C."/>
            <person name="Lim A.C.H."/>
            <person name="Lee J.K.Y."/>
            <person name="Kittelmann S."/>
        </authorList>
    </citation>
    <scope>NUCLEOTIDE SEQUENCE [LARGE SCALE GENOMIC DNA]</scope>
    <source>
        <strain evidence="1 2">WILCCON 0114</strain>
    </source>
</reference>
<name>A0ABW8TCM0_9CLOT</name>
<accession>A0ABW8TCM0</accession>
<dbReference type="EMBL" id="JBJIAA010000002">
    <property type="protein sequence ID" value="MFL0249395.1"/>
    <property type="molecule type" value="Genomic_DNA"/>
</dbReference>